<protein>
    <submittedName>
        <fullName evidence="2">Uncharacterized protein</fullName>
    </submittedName>
</protein>
<dbReference type="EMBL" id="JABEYC010000681">
    <property type="protein sequence ID" value="KAF4975052.1"/>
    <property type="molecule type" value="Genomic_DNA"/>
</dbReference>
<dbReference type="Proteomes" id="UP000635477">
    <property type="component" value="Unassembled WGS sequence"/>
</dbReference>
<comment type="caution">
    <text evidence="2">The sequence shown here is derived from an EMBL/GenBank/DDBJ whole genome shotgun (WGS) entry which is preliminary data.</text>
</comment>
<keyword evidence="3" id="KW-1185">Reference proteome</keyword>
<accession>A0A8H4UEM9</accession>
<reference evidence="2" key="2">
    <citation type="submission" date="2020-05" db="EMBL/GenBank/DDBJ databases">
        <authorList>
            <person name="Kim H.-S."/>
            <person name="Proctor R.H."/>
            <person name="Brown D.W."/>
        </authorList>
    </citation>
    <scope>NUCLEOTIDE SEQUENCE</scope>
    <source>
        <strain evidence="2">NRRL 22465</strain>
    </source>
</reference>
<organism evidence="2 3">
    <name type="scientific">Fusarium zealandicum</name>
    <dbReference type="NCBI Taxonomy" id="1053134"/>
    <lineage>
        <taxon>Eukaryota</taxon>
        <taxon>Fungi</taxon>
        <taxon>Dikarya</taxon>
        <taxon>Ascomycota</taxon>
        <taxon>Pezizomycotina</taxon>
        <taxon>Sordariomycetes</taxon>
        <taxon>Hypocreomycetidae</taxon>
        <taxon>Hypocreales</taxon>
        <taxon>Nectriaceae</taxon>
        <taxon>Fusarium</taxon>
        <taxon>Fusarium staphyleae species complex</taxon>
    </lineage>
</organism>
<dbReference type="AlphaFoldDB" id="A0A8H4UEM9"/>
<proteinExistence type="predicted"/>
<gene>
    <name evidence="2" type="ORF">FZEAL_8121</name>
</gene>
<evidence type="ECO:0000313" key="3">
    <source>
        <dbReference type="Proteomes" id="UP000635477"/>
    </source>
</evidence>
<feature type="region of interest" description="Disordered" evidence="1">
    <location>
        <begin position="94"/>
        <end position="138"/>
    </location>
</feature>
<evidence type="ECO:0000313" key="2">
    <source>
        <dbReference type="EMBL" id="KAF4975052.1"/>
    </source>
</evidence>
<evidence type="ECO:0000256" key="1">
    <source>
        <dbReference type="SAM" id="MobiDB-lite"/>
    </source>
</evidence>
<name>A0A8H4UEM9_9HYPO</name>
<reference evidence="2" key="1">
    <citation type="journal article" date="2020" name="BMC Genomics">
        <title>Correction to: Identification and distribution of gene clusters required for synthesis of sphingolipid metabolism inhibitors in diverse species of the filamentous fungus Fusarium.</title>
        <authorList>
            <person name="Kim H.S."/>
            <person name="Lohmar J.M."/>
            <person name="Busman M."/>
            <person name="Brown D.W."/>
            <person name="Naumann T.A."/>
            <person name="Divon H.H."/>
            <person name="Lysoe E."/>
            <person name="Uhlig S."/>
            <person name="Proctor R.H."/>
        </authorList>
    </citation>
    <scope>NUCLEOTIDE SEQUENCE</scope>
    <source>
        <strain evidence="2">NRRL 22465</strain>
    </source>
</reference>
<dbReference type="OrthoDB" id="5098695at2759"/>
<sequence>MLAPIRAPLANHDTAAASPNVPRLSAPAAVPGLVLGLKGTVWQRALGERVARGRRVWDGLLGGVDAGMAAVEAGCASNDATRTASKSPTVDMAVSSLDEKPRSEECPNDGVKRRWTRSPRNGFLANTLSLTKTEPRLP</sequence>